<evidence type="ECO:0000256" key="4">
    <source>
        <dbReference type="ARBA" id="ARBA00022989"/>
    </source>
</evidence>
<keyword evidence="2" id="KW-1003">Cell membrane</keyword>
<sequence>MGLTGRVDAFQRRHRWAAVPVAVIYKFLDDQGTYLAALLAYYGFISLFPLLLLGVTVLGFLLHDDPVAQQAVVSSALRNVPVIGDQIRDNVHSLGGSVTGLVVGVVVAVYGALGVTHAAQHALDEVWAVPKAERAGIGAAYGKGVLIVLLVGAGILLTAGLSAIGTTAGAITGLGAITRGAVTVAGTVVNVGLFLLAYHLLTARPNRLRDRWVAAVAAGITWQVLLSIGTWLVGTRLQGASAMYGLFGIVLGLLGWLYLAALVFVLCAELDAVLALRLHPRSLLSMYPDDRDTTAADHQAYAAYAESERQKDFQSVDVTFTEDESR</sequence>
<evidence type="ECO:0000256" key="6">
    <source>
        <dbReference type="SAM" id="MobiDB-lite"/>
    </source>
</evidence>
<name>A0A2U1F688_9PSEU</name>
<evidence type="ECO:0000256" key="3">
    <source>
        <dbReference type="ARBA" id="ARBA00022692"/>
    </source>
</evidence>
<dbReference type="PANTHER" id="PTHR30213">
    <property type="entry name" value="INNER MEMBRANE PROTEIN YHJD"/>
    <property type="match status" value="1"/>
</dbReference>
<keyword evidence="3 7" id="KW-0812">Transmembrane</keyword>
<evidence type="ECO:0000256" key="5">
    <source>
        <dbReference type="ARBA" id="ARBA00023136"/>
    </source>
</evidence>
<accession>A0A2U1F688</accession>
<feature type="transmembrane region" description="Helical" evidence="7">
    <location>
        <begin position="98"/>
        <end position="119"/>
    </location>
</feature>
<dbReference type="PIRSF" id="PIRSF035875">
    <property type="entry name" value="RNase_BN"/>
    <property type="match status" value="1"/>
</dbReference>
<feature type="transmembrane region" description="Helical" evidence="7">
    <location>
        <begin position="140"/>
        <end position="164"/>
    </location>
</feature>
<evidence type="ECO:0000256" key="1">
    <source>
        <dbReference type="ARBA" id="ARBA00004651"/>
    </source>
</evidence>
<dbReference type="RefSeq" id="WP_165825806.1">
    <property type="nucleotide sequence ID" value="NZ_QEKW01000011.1"/>
</dbReference>
<feature type="transmembrane region" description="Helical" evidence="7">
    <location>
        <begin position="176"/>
        <end position="200"/>
    </location>
</feature>
<dbReference type="InterPro" id="IPR017039">
    <property type="entry name" value="Virul_fac_BrkB"/>
</dbReference>
<dbReference type="AlphaFoldDB" id="A0A2U1F688"/>
<dbReference type="Proteomes" id="UP000245639">
    <property type="component" value="Unassembled WGS sequence"/>
</dbReference>
<feature type="region of interest" description="Disordered" evidence="6">
    <location>
        <begin position="306"/>
        <end position="326"/>
    </location>
</feature>
<protein>
    <submittedName>
        <fullName evidence="8">YihY family inner membrane protein</fullName>
    </submittedName>
</protein>
<comment type="caution">
    <text evidence="8">The sequence shown here is derived from an EMBL/GenBank/DDBJ whole genome shotgun (WGS) entry which is preliminary data.</text>
</comment>
<comment type="subcellular location">
    <subcellularLocation>
        <location evidence="1">Cell membrane</location>
        <topology evidence="1">Multi-pass membrane protein</topology>
    </subcellularLocation>
</comment>
<evidence type="ECO:0000256" key="2">
    <source>
        <dbReference type="ARBA" id="ARBA00022475"/>
    </source>
</evidence>
<keyword evidence="5 7" id="KW-0472">Membrane</keyword>
<dbReference type="EMBL" id="QEKW01000011">
    <property type="protein sequence ID" value="PVZ07691.1"/>
    <property type="molecule type" value="Genomic_DNA"/>
</dbReference>
<evidence type="ECO:0000256" key="7">
    <source>
        <dbReference type="SAM" id="Phobius"/>
    </source>
</evidence>
<feature type="transmembrane region" description="Helical" evidence="7">
    <location>
        <begin position="246"/>
        <end position="276"/>
    </location>
</feature>
<reference evidence="8 9" key="1">
    <citation type="submission" date="2018-04" db="EMBL/GenBank/DDBJ databases">
        <title>Genomic Encyclopedia of Type Strains, Phase IV (KMG-IV): sequencing the most valuable type-strain genomes for metagenomic binning, comparative biology and taxonomic classification.</title>
        <authorList>
            <person name="Goeker M."/>
        </authorList>
    </citation>
    <scope>NUCLEOTIDE SEQUENCE [LARGE SCALE GENOMIC DNA]</scope>
    <source>
        <strain evidence="8 9">DSM 45771</strain>
    </source>
</reference>
<dbReference type="PANTHER" id="PTHR30213:SF1">
    <property type="entry name" value="INNER MEMBRANE PROTEIN YHJD"/>
    <property type="match status" value="1"/>
</dbReference>
<proteinExistence type="predicted"/>
<dbReference type="GO" id="GO:0005886">
    <property type="term" value="C:plasma membrane"/>
    <property type="evidence" value="ECO:0007669"/>
    <property type="project" value="UniProtKB-SubCell"/>
</dbReference>
<evidence type="ECO:0000313" key="8">
    <source>
        <dbReference type="EMBL" id="PVZ07691.1"/>
    </source>
</evidence>
<dbReference type="Pfam" id="PF03631">
    <property type="entry name" value="Virul_fac_BrkB"/>
    <property type="match status" value="1"/>
</dbReference>
<feature type="transmembrane region" description="Helical" evidence="7">
    <location>
        <begin position="212"/>
        <end position="234"/>
    </location>
</feature>
<evidence type="ECO:0000313" key="9">
    <source>
        <dbReference type="Proteomes" id="UP000245639"/>
    </source>
</evidence>
<keyword evidence="4 7" id="KW-1133">Transmembrane helix</keyword>
<gene>
    <name evidence="8" type="ORF">C8D89_11162</name>
</gene>
<organism evidence="8 9">
    <name type="scientific">Actinomycetospora cinnamomea</name>
    <dbReference type="NCBI Taxonomy" id="663609"/>
    <lineage>
        <taxon>Bacteria</taxon>
        <taxon>Bacillati</taxon>
        <taxon>Actinomycetota</taxon>
        <taxon>Actinomycetes</taxon>
        <taxon>Pseudonocardiales</taxon>
        <taxon>Pseudonocardiaceae</taxon>
        <taxon>Actinomycetospora</taxon>
    </lineage>
</organism>
<keyword evidence="9" id="KW-1185">Reference proteome</keyword>
<feature type="transmembrane region" description="Helical" evidence="7">
    <location>
        <begin position="34"/>
        <end position="62"/>
    </location>
</feature>